<dbReference type="GO" id="GO:0003700">
    <property type="term" value="F:DNA-binding transcription factor activity"/>
    <property type="evidence" value="ECO:0007669"/>
    <property type="project" value="InterPro"/>
</dbReference>
<keyword evidence="3" id="KW-0804">Transcription</keyword>
<feature type="compositionally biased region" description="Basic and acidic residues" evidence="4">
    <location>
        <begin position="14"/>
        <end position="35"/>
    </location>
</feature>
<evidence type="ECO:0000256" key="2">
    <source>
        <dbReference type="ARBA" id="ARBA00023125"/>
    </source>
</evidence>
<dbReference type="OrthoDB" id="2559672at2"/>
<dbReference type="SMART" id="SM00342">
    <property type="entry name" value="HTH_ARAC"/>
    <property type="match status" value="1"/>
</dbReference>
<dbReference type="Gene3D" id="1.10.10.60">
    <property type="entry name" value="Homeodomain-like"/>
    <property type="match status" value="1"/>
</dbReference>
<feature type="compositionally biased region" description="Basic and acidic residues" evidence="4">
    <location>
        <begin position="292"/>
        <end position="301"/>
    </location>
</feature>
<reference evidence="6 7" key="1">
    <citation type="submission" date="2018-06" db="EMBL/GenBank/DDBJ databases">
        <authorList>
            <consortium name="Pathogen Informatics"/>
            <person name="Doyle S."/>
        </authorList>
    </citation>
    <scope>NUCLEOTIDE SEQUENCE [LARGE SCALE GENOMIC DNA]</scope>
    <source>
        <strain evidence="6 7">NCTC13296</strain>
    </source>
</reference>
<dbReference type="Pfam" id="PF20240">
    <property type="entry name" value="DUF6597"/>
    <property type="match status" value="1"/>
</dbReference>
<dbReference type="EMBL" id="UGVI01000001">
    <property type="protein sequence ID" value="SUE13324.1"/>
    <property type="molecule type" value="Genomic_DNA"/>
</dbReference>
<evidence type="ECO:0000313" key="7">
    <source>
        <dbReference type="Proteomes" id="UP000254569"/>
    </source>
</evidence>
<dbReference type="Pfam" id="PF12833">
    <property type="entry name" value="HTH_18"/>
    <property type="match status" value="1"/>
</dbReference>
<accession>A0A379LTD8</accession>
<evidence type="ECO:0000313" key="6">
    <source>
        <dbReference type="EMBL" id="SUE13324.1"/>
    </source>
</evidence>
<keyword evidence="1" id="KW-0805">Transcription regulation</keyword>
<dbReference type="InterPro" id="IPR046532">
    <property type="entry name" value="DUF6597"/>
</dbReference>
<dbReference type="GO" id="GO:0043565">
    <property type="term" value="F:sequence-specific DNA binding"/>
    <property type="evidence" value="ECO:0007669"/>
    <property type="project" value="InterPro"/>
</dbReference>
<dbReference type="PROSITE" id="PS01124">
    <property type="entry name" value="HTH_ARAC_FAMILY_2"/>
    <property type="match status" value="1"/>
</dbReference>
<dbReference type="InterPro" id="IPR018062">
    <property type="entry name" value="HTH_AraC-typ_CS"/>
</dbReference>
<keyword evidence="2" id="KW-0238">DNA-binding</keyword>
<dbReference type="SUPFAM" id="SSF46689">
    <property type="entry name" value="Homeodomain-like"/>
    <property type="match status" value="1"/>
</dbReference>
<evidence type="ECO:0000256" key="1">
    <source>
        <dbReference type="ARBA" id="ARBA00023015"/>
    </source>
</evidence>
<name>A0A379LTD8_9NOCA</name>
<evidence type="ECO:0000259" key="5">
    <source>
        <dbReference type="PROSITE" id="PS01124"/>
    </source>
</evidence>
<dbReference type="InterPro" id="IPR050204">
    <property type="entry name" value="AraC_XylS_family_regulators"/>
</dbReference>
<evidence type="ECO:0000256" key="4">
    <source>
        <dbReference type="SAM" id="MobiDB-lite"/>
    </source>
</evidence>
<dbReference type="PROSITE" id="PS00041">
    <property type="entry name" value="HTH_ARAC_FAMILY_1"/>
    <property type="match status" value="1"/>
</dbReference>
<feature type="region of interest" description="Disordered" evidence="4">
    <location>
        <begin position="281"/>
        <end position="301"/>
    </location>
</feature>
<organism evidence="6 7">
    <name type="scientific">Rhodococcus gordoniae</name>
    <dbReference type="NCBI Taxonomy" id="223392"/>
    <lineage>
        <taxon>Bacteria</taxon>
        <taxon>Bacillati</taxon>
        <taxon>Actinomycetota</taxon>
        <taxon>Actinomycetes</taxon>
        <taxon>Mycobacteriales</taxon>
        <taxon>Nocardiaceae</taxon>
        <taxon>Rhodococcus</taxon>
    </lineage>
</organism>
<sequence>MKPDGGDPAARRLGGRDDIERAHLKDPHDASHTIDRYPAGPDLTDLVQRYWIPVWSVPPGREAPQRVLRYPVCQMVVGHDYARFYGVEHGLSTVTLTGEGWAVGCMLSPAAGALLTGTSLAAFTDRAVDLTDVLGDPGTRLTTRVREAMASDPRSPESHRSATEAFDEVLRAHLPIDEEGRLVNRLVAFVEENPDVLRVEQIRAEFDLGERALQRLVQRRIGLTPKWLIQRRRLQEAAGRLRERPGSLSEVAAVLGYADQPHFVRDFAKVVGMTPGAFAARYGDTRPPSSDGSREPGARTT</sequence>
<feature type="domain" description="HTH araC/xylS-type" evidence="5">
    <location>
        <begin position="184"/>
        <end position="281"/>
    </location>
</feature>
<dbReference type="Proteomes" id="UP000254569">
    <property type="component" value="Unassembled WGS sequence"/>
</dbReference>
<evidence type="ECO:0000256" key="3">
    <source>
        <dbReference type="ARBA" id="ARBA00023163"/>
    </source>
</evidence>
<feature type="region of interest" description="Disordered" evidence="4">
    <location>
        <begin position="1"/>
        <end position="37"/>
    </location>
</feature>
<dbReference type="InterPro" id="IPR009057">
    <property type="entry name" value="Homeodomain-like_sf"/>
</dbReference>
<dbReference type="AlphaFoldDB" id="A0A379LTD8"/>
<keyword evidence="7" id="KW-1185">Reference proteome</keyword>
<gene>
    <name evidence="6" type="primary">rhaS</name>
    <name evidence="6" type="ORF">NCTC13296_00132</name>
</gene>
<proteinExistence type="predicted"/>
<dbReference type="InterPro" id="IPR018060">
    <property type="entry name" value="HTH_AraC"/>
</dbReference>
<dbReference type="RefSeq" id="WP_064063237.1">
    <property type="nucleotide sequence ID" value="NZ_LPZN01000011.1"/>
</dbReference>
<protein>
    <submittedName>
        <fullName evidence="6">AraC family transcriptional regulator</fullName>
    </submittedName>
</protein>
<dbReference type="PANTHER" id="PTHR46796">
    <property type="entry name" value="HTH-TYPE TRANSCRIPTIONAL ACTIVATOR RHAS-RELATED"/>
    <property type="match status" value="1"/>
</dbReference>